<dbReference type="GO" id="GO:0008233">
    <property type="term" value="F:peptidase activity"/>
    <property type="evidence" value="ECO:0007669"/>
    <property type="project" value="InterPro"/>
</dbReference>
<name>A0AAW8CRW4_9PAST</name>
<evidence type="ECO:0000313" key="3">
    <source>
        <dbReference type="Proteomes" id="UP001230466"/>
    </source>
</evidence>
<dbReference type="CDD" id="cd14847">
    <property type="entry name" value="DD-carboxypeptidase_like"/>
    <property type="match status" value="1"/>
</dbReference>
<dbReference type="AlphaFoldDB" id="A0AAW8CRW4"/>
<gene>
    <name evidence="2" type="ORF">QJU78_09555</name>
</gene>
<dbReference type="Gene3D" id="3.30.1380.10">
    <property type="match status" value="1"/>
</dbReference>
<dbReference type="InterPro" id="IPR003709">
    <property type="entry name" value="VanY-like_core_dom"/>
</dbReference>
<organism evidence="2 3">
    <name type="scientific">Pasteurella atlantica</name>
    <dbReference type="NCBI Taxonomy" id="2827233"/>
    <lineage>
        <taxon>Bacteria</taxon>
        <taxon>Pseudomonadati</taxon>
        <taxon>Pseudomonadota</taxon>
        <taxon>Gammaproteobacteria</taxon>
        <taxon>Pasteurellales</taxon>
        <taxon>Pasteurellaceae</taxon>
        <taxon>Pasteurella</taxon>
    </lineage>
</organism>
<evidence type="ECO:0000259" key="1">
    <source>
        <dbReference type="Pfam" id="PF02557"/>
    </source>
</evidence>
<dbReference type="RefSeq" id="WP_211599206.1">
    <property type="nucleotide sequence ID" value="NZ_JAGRQI010000025.1"/>
</dbReference>
<comment type="caution">
    <text evidence="2">The sequence shown here is derived from an EMBL/GenBank/DDBJ whole genome shotgun (WGS) entry which is preliminary data.</text>
</comment>
<dbReference type="SUPFAM" id="SSF55166">
    <property type="entry name" value="Hedgehog/DD-peptidase"/>
    <property type="match status" value="1"/>
</dbReference>
<reference evidence="2" key="1">
    <citation type="journal article" date="2023" name="Front. Microbiol.">
        <title>Phylogeography and host specificity of Pasteurellaceae pathogenic to sea-farmed fish in the north-east Atlantic.</title>
        <authorList>
            <person name="Gulla S."/>
            <person name="Colquhoun D.J."/>
            <person name="Olsen A.B."/>
            <person name="Spilsberg B."/>
            <person name="Lagesen K."/>
            <person name="Aakesson C.P."/>
            <person name="Strom S."/>
            <person name="Manji F."/>
            <person name="Birkbeck T.H."/>
            <person name="Nilsen H.K."/>
        </authorList>
    </citation>
    <scope>NUCLEOTIDE SEQUENCE</scope>
    <source>
        <strain evidence="2">VIB1234</strain>
    </source>
</reference>
<dbReference type="Proteomes" id="UP001230466">
    <property type="component" value="Unassembled WGS sequence"/>
</dbReference>
<protein>
    <submittedName>
        <fullName evidence="2">M15 family metallopeptidase</fullName>
    </submittedName>
</protein>
<dbReference type="Pfam" id="PF02557">
    <property type="entry name" value="VanY"/>
    <property type="match status" value="1"/>
</dbReference>
<dbReference type="PANTHER" id="PTHR34385">
    <property type="entry name" value="D-ALANYL-D-ALANINE CARBOXYPEPTIDASE"/>
    <property type="match status" value="1"/>
</dbReference>
<dbReference type="GO" id="GO:0006508">
    <property type="term" value="P:proteolysis"/>
    <property type="evidence" value="ECO:0007669"/>
    <property type="project" value="InterPro"/>
</dbReference>
<dbReference type="InterPro" id="IPR052179">
    <property type="entry name" value="DD-CPase-like"/>
</dbReference>
<dbReference type="InterPro" id="IPR009045">
    <property type="entry name" value="Zn_M74/Hedgehog-like"/>
</dbReference>
<accession>A0AAW8CRW4</accession>
<sequence>MYKLANLLTGKSRLHLVSLPNALSTNHFLQQEVVVAFMSLQKKAKQAGFNLQSTSSFRSFERQKSIWNAKFNGERKVHNDKSEALDLSQMNEWQKCQAILRWSATPGASRHHWGTEIDVFDPHLLPPNQRLQLEPWEYQAGGYFEELANFLQDHTACFDFYLPFLNTKKKIGLEPWHISYRPLSDKYQQLFTPEILEQAWHNENIAGKATLIKNLDTLFDDYIV</sequence>
<feature type="domain" description="D-alanyl-D-alanine carboxypeptidase-like core" evidence="1">
    <location>
        <begin position="27"/>
        <end position="182"/>
    </location>
</feature>
<dbReference type="PANTHER" id="PTHR34385:SF1">
    <property type="entry name" value="PEPTIDOGLYCAN L-ALANYL-D-GLUTAMATE ENDOPEPTIDASE CWLK"/>
    <property type="match status" value="1"/>
</dbReference>
<evidence type="ECO:0000313" key="2">
    <source>
        <dbReference type="EMBL" id="MDP8188001.1"/>
    </source>
</evidence>
<proteinExistence type="predicted"/>
<dbReference type="EMBL" id="JASAYJ010000024">
    <property type="protein sequence ID" value="MDP8188001.1"/>
    <property type="molecule type" value="Genomic_DNA"/>
</dbReference>